<organism evidence="1 2">
    <name type="scientific">Fischerella thermalis CCMEE 5318</name>
    <dbReference type="NCBI Taxonomy" id="2019666"/>
    <lineage>
        <taxon>Bacteria</taxon>
        <taxon>Bacillati</taxon>
        <taxon>Cyanobacteriota</taxon>
        <taxon>Cyanophyceae</taxon>
        <taxon>Nostocales</taxon>
        <taxon>Hapalosiphonaceae</taxon>
        <taxon>Fischerella</taxon>
    </lineage>
</organism>
<comment type="caution">
    <text evidence="1">The sequence shown here is derived from an EMBL/GenBank/DDBJ whole genome shotgun (WGS) entry which is preliminary data.</text>
</comment>
<reference evidence="1 2" key="1">
    <citation type="submission" date="2017-07" db="EMBL/GenBank/DDBJ databases">
        <title>Genomes of Fischerella (Mastigocladus) sp. strains.</title>
        <authorList>
            <person name="Miller S.R."/>
        </authorList>
    </citation>
    <scope>NUCLEOTIDE SEQUENCE [LARGE SCALE GENOMIC DNA]</scope>
    <source>
        <strain evidence="1 2">CCMEE 5318</strain>
    </source>
</reference>
<dbReference type="EMBL" id="NMQE01000044">
    <property type="protein sequence ID" value="PMB27206.1"/>
    <property type="molecule type" value="Genomic_DNA"/>
</dbReference>
<name>A0A2N6LNM4_9CYAN</name>
<dbReference type="AlphaFoldDB" id="A0A2N6LNM4"/>
<gene>
    <name evidence="1" type="ORF">CEN46_02010</name>
</gene>
<evidence type="ECO:0000313" key="1">
    <source>
        <dbReference type="EMBL" id="PMB27206.1"/>
    </source>
</evidence>
<protein>
    <submittedName>
        <fullName evidence="1">Uncharacterized protein</fullName>
    </submittedName>
</protein>
<accession>A0A2N6LNM4</accession>
<evidence type="ECO:0000313" key="2">
    <source>
        <dbReference type="Proteomes" id="UP000235081"/>
    </source>
</evidence>
<proteinExistence type="predicted"/>
<sequence>MDADWRFSLLQSQTGDRNYFCKAALDKLAAYETNKALLLEIVLICSPLGIAPKNLPTAC</sequence>
<dbReference type="Proteomes" id="UP000235081">
    <property type="component" value="Unassembled WGS sequence"/>
</dbReference>